<dbReference type="EMBL" id="JAQQXP010000001">
    <property type="protein sequence ID" value="MDC8831191.1"/>
    <property type="molecule type" value="Genomic_DNA"/>
</dbReference>
<accession>A0ABT5L3V6</accession>
<dbReference type="InterPro" id="IPR051791">
    <property type="entry name" value="Pra-immunoreactive"/>
</dbReference>
<keyword evidence="3 7" id="KW-0812">Transmembrane</keyword>
<feature type="region of interest" description="Disordered" evidence="6">
    <location>
        <begin position="214"/>
        <end position="247"/>
    </location>
</feature>
<feature type="compositionally biased region" description="Polar residues" evidence="6">
    <location>
        <begin position="1"/>
        <end position="18"/>
    </location>
</feature>
<evidence type="ECO:0000256" key="3">
    <source>
        <dbReference type="ARBA" id="ARBA00022692"/>
    </source>
</evidence>
<dbReference type="InterPro" id="IPR010432">
    <property type="entry name" value="RDD"/>
</dbReference>
<sequence>MPGVATTSQPDAAETETLTSKETRERVTPYAFGVADELLGQPLASPWRRLFAQCIDVSIVVLLSTAHALILAVFVAVTFFRAGKHLADSHKKRGFARKSLRFTGALLLFFVTYTIVDSSHFDSDSEPLGDKPQYITAGLQVAQKYAWQSCNGDMDCYEEVASGFAKAFADTEMTAEEATQKFQSFLDDEGLTAGQSEYLLDIYTTTLAANMPVTESQEQPSSRTAPNIEESVTNPPEPAIKIGLGSENDTSRSQSLISWVQGIISDLGLGFGWAALYYSVLSAWWGGHTIGKKLLRVKVVKLDGTLPNLWESFGRYGGYTAGFATGLLGFLQIFWDPNRQTIQDKIAETLVLYRPVGSTPIAQLINHEESDTTAEQALAATVAVPDRLPKN</sequence>
<feature type="transmembrane region" description="Helical" evidence="7">
    <location>
        <begin position="100"/>
        <end position="116"/>
    </location>
</feature>
<evidence type="ECO:0000256" key="1">
    <source>
        <dbReference type="ARBA" id="ARBA00004651"/>
    </source>
</evidence>
<keyword evidence="4 7" id="KW-1133">Transmembrane helix</keyword>
<keyword evidence="2" id="KW-1003">Cell membrane</keyword>
<dbReference type="PANTHER" id="PTHR36115:SF6">
    <property type="entry name" value="PROLINE-RICH ANTIGEN HOMOLOG"/>
    <property type="match status" value="1"/>
</dbReference>
<keyword evidence="10" id="KW-1185">Reference proteome</keyword>
<evidence type="ECO:0000256" key="6">
    <source>
        <dbReference type="SAM" id="MobiDB-lite"/>
    </source>
</evidence>
<evidence type="ECO:0000256" key="2">
    <source>
        <dbReference type="ARBA" id="ARBA00022475"/>
    </source>
</evidence>
<comment type="caution">
    <text evidence="9">The sequence shown here is derived from an EMBL/GenBank/DDBJ whole genome shotgun (WGS) entry which is preliminary data.</text>
</comment>
<evidence type="ECO:0000313" key="10">
    <source>
        <dbReference type="Proteomes" id="UP001218788"/>
    </source>
</evidence>
<comment type="subcellular location">
    <subcellularLocation>
        <location evidence="1">Cell membrane</location>
        <topology evidence="1">Multi-pass membrane protein</topology>
    </subcellularLocation>
</comment>
<feature type="domain" description="RDD" evidence="8">
    <location>
        <begin position="263"/>
        <end position="348"/>
    </location>
</feature>
<organism evidence="9 10">
    <name type="scientific">Alteromonas gilva</name>
    <dbReference type="NCBI Taxonomy" id="2987522"/>
    <lineage>
        <taxon>Bacteria</taxon>
        <taxon>Pseudomonadati</taxon>
        <taxon>Pseudomonadota</taxon>
        <taxon>Gammaproteobacteria</taxon>
        <taxon>Alteromonadales</taxon>
        <taxon>Alteromonadaceae</taxon>
        <taxon>Alteromonas/Salinimonas group</taxon>
        <taxon>Alteromonas</taxon>
    </lineage>
</organism>
<name>A0ABT5L3V6_9ALTE</name>
<evidence type="ECO:0000313" key="9">
    <source>
        <dbReference type="EMBL" id="MDC8831191.1"/>
    </source>
</evidence>
<protein>
    <submittedName>
        <fullName evidence="9">RDD family protein</fullName>
    </submittedName>
</protein>
<dbReference type="PANTHER" id="PTHR36115">
    <property type="entry name" value="PROLINE-RICH ANTIGEN HOMOLOG-RELATED"/>
    <property type="match status" value="1"/>
</dbReference>
<evidence type="ECO:0000259" key="8">
    <source>
        <dbReference type="Pfam" id="PF06271"/>
    </source>
</evidence>
<dbReference type="RefSeq" id="WP_273640347.1">
    <property type="nucleotide sequence ID" value="NZ_JAQQXP010000001.1"/>
</dbReference>
<evidence type="ECO:0000256" key="4">
    <source>
        <dbReference type="ARBA" id="ARBA00022989"/>
    </source>
</evidence>
<evidence type="ECO:0000256" key="5">
    <source>
        <dbReference type="ARBA" id="ARBA00023136"/>
    </source>
</evidence>
<feature type="transmembrane region" description="Helical" evidence="7">
    <location>
        <begin position="57"/>
        <end position="80"/>
    </location>
</feature>
<reference evidence="9 10" key="1">
    <citation type="submission" date="2022-10" db="EMBL/GenBank/DDBJ databases">
        <title>Alteromonas sp. chi3 Genome sequencing.</title>
        <authorList>
            <person name="Park S."/>
        </authorList>
    </citation>
    <scope>NUCLEOTIDE SEQUENCE [LARGE SCALE GENOMIC DNA]</scope>
    <source>
        <strain evidence="10">chi3</strain>
    </source>
</reference>
<dbReference type="Pfam" id="PF06271">
    <property type="entry name" value="RDD"/>
    <property type="match status" value="1"/>
</dbReference>
<dbReference type="Proteomes" id="UP001218788">
    <property type="component" value="Unassembled WGS sequence"/>
</dbReference>
<feature type="region of interest" description="Disordered" evidence="6">
    <location>
        <begin position="1"/>
        <end position="22"/>
    </location>
</feature>
<keyword evidence="5 7" id="KW-0472">Membrane</keyword>
<gene>
    <name evidence="9" type="ORF">OIK42_10505</name>
</gene>
<proteinExistence type="predicted"/>
<evidence type="ECO:0000256" key="7">
    <source>
        <dbReference type="SAM" id="Phobius"/>
    </source>
</evidence>
<feature type="compositionally biased region" description="Polar residues" evidence="6">
    <location>
        <begin position="214"/>
        <end position="234"/>
    </location>
</feature>